<evidence type="ECO:0000256" key="1">
    <source>
        <dbReference type="ARBA" id="ARBA00004141"/>
    </source>
</evidence>
<dbReference type="AlphaFoldDB" id="R7Q3J9"/>
<dbReference type="Gramene" id="CDF33112">
    <property type="protein sequence ID" value="CDF33112"/>
    <property type="gene ID" value="CHC_T00009294001"/>
</dbReference>
<evidence type="ECO:0000256" key="5">
    <source>
        <dbReference type="ARBA" id="ARBA00023136"/>
    </source>
</evidence>
<comment type="similarity">
    <text evidence="2">Belongs to the ERGIC family.</text>
</comment>
<dbReference type="Proteomes" id="UP000012073">
    <property type="component" value="Unassembled WGS sequence"/>
</dbReference>
<feature type="domain" description="Endoplasmic reticulum vesicle transporter N-terminal" evidence="8">
    <location>
        <begin position="4"/>
        <end position="96"/>
    </location>
</feature>
<dbReference type="PANTHER" id="PTHR10984:SF25">
    <property type="entry name" value="ENDOPLASMIC RETICULUM-GOLGI INTERMEDIATE COMPARTMENT PROTEIN 3"/>
    <property type="match status" value="1"/>
</dbReference>
<accession>R7Q3J9</accession>
<evidence type="ECO:0000313" key="10">
    <source>
        <dbReference type="Proteomes" id="UP000012073"/>
    </source>
</evidence>
<dbReference type="GeneID" id="17320644"/>
<keyword evidence="4 6" id="KW-1133">Transmembrane helix</keyword>
<evidence type="ECO:0000313" key="9">
    <source>
        <dbReference type="EMBL" id="CDF33112.1"/>
    </source>
</evidence>
<reference evidence="10" key="1">
    <citation type="journal article" date="2013" name="Proc. Natl. Acad. Sci. U.S.A.">
        <title>Genome structure and metabolic features in the red seaweed Chondrus crispus shed light on evolution of the Archaeplastida.</title>
        <authorList>
            <person name="Collen J."/>
            <person name="Porcel B."/>
            <person name="Carre W."/>
            <person name="Ball S.G."/>
            <person name="Chaparro C."/>
            <person name="Tonon T."/>
            <person name="Barbeyron T."/>
            <person name="Michel G."/>
            <person name="Noel B."/>
            <person name="Valentin K."/>
            <person name="Elias M."/>
            <person name="Artiguenave F."/>
            <person name="Arun A."/>
            <person name="Aury J.M."/>
            <person name="Barbosa-Neto J.F."/>
            <person name="Bothwell J.H."/>
            <person name="Bouget F.Y."/>
            <person name="Brillet L."/>
            <person name="Cabello-Hurtado F."/>
            <person name="Capella-Gutierrez S."/>
            <person name="Charrier B."/>
            <person name="Cladiere L."/>
            <person name="Cock J.M."/>
            <person name="Coelho S.M."/>
            <person name="Colleoni C."/>
            <person name="Czjzek M."/>
            <person name="Da Silva C."/>
            <person name="Delage L."/>
            <person name="Denoeud F."/>
            <person name="Deschamps P."/>
            <person name="Dittami S.M."/>
            <person name="Gabaldon T."/>
            <person name="Gachon C.M."/>
            <person name="Groisillier A."/>
            <person name="Herve C."/>
            <person name="Jabbari K."/>
            <person name="Katinka M."/>
            <person name="Kloareg B."/>
            <person name="Kowalczyk N."/>
            <person name="Labadie K."/>
            <person name="Leblanc C."/>
            <person name="Lopez P.J."/>
            <person name="McLachlan D.H."/>
            <person name="Meslet-Cladiere L."/>
            <person name="Moustafa A."/>
            <person name="Nehr Z."/>
            <person name="Nyvall Collen P."/>
            <person name="Panaud O."/>
            <person name="Partensky F."/>
            <person name="Poulain J."/>
            <person name="Rensing S.A."/>
            <person name="Rousvoal S."/>
            <person name="Samson G."/>
            <person name="Symeonidi A."/>
            <person name="Weissenbach J."/>
            <person name="Zambounis A."/>
            <person name="Wincker P."/>
            <person name="Boyen C."/>
        </authorList>
    </citation>
    <scope>NUCLEOTIDE SEQUENCE [LARGE SCALE GENOMIC DNA]</scope>
    <source>
        <strain evidence="10">cv. Stackhouse</strain>
    </source>
</reference>
<protein>
    <submittedName>
        <fullName evidence="9">Endoplasmic reticulum-Golgi intermediate compartment protein 3, ERV46, ERGIC3</fullName>
    </submittedName>
</protein>
<dbReference type="PhylomeDB" id="R7Q3J9"/>
<feature type="domain" description="Endoplasmic reticulum vesicle transporter C-terminal" evidence="7">
    <location>
        <begin position="149"/>
        <end position="371"/>
    </location>
</feature>
<dbReference type="Pfam" id="PF07970">
    <property type="entry name" value="COPIIcoated_ERV"/>
    <property type="match status" value="1"/>
</dbReference>
<evidence type="ECO:0000259" key="8">
    <source>
        <dbReference type="Pfam" id="PF13850"/>
    </source>
</evidence>
<dbReference type="GO" id="GO:0030134">
    <property type="term" value="C:COPII-coated ER to Golgi transport vesicle"/>
    <property type="evidence" value="ECO:0007669"/>
    <property type="project" value="TreeGrafter"/>
</dbReference>
<comment type="subcellular location">
    <subcellularLocation>
        <location evidence="1">Membrane</location>
        <topology evidence="1">Multi-pass membrane protein</topology>
    </subcellularLocation>
</comment>
<feature type="transmembrane region" description="Helical" evidence="6">
    <location>
        <begin position="350"/>
        <end position="375"/>
    </location>
</feature>
<sequence length="392" mass="43676">MRELRSFDCFSRMMKVPEDLRTQSSTGGLVSMISLLVISCLFLSELLSYLTPERTTSLSVDAGRDELLRIHLDVDFPFVNCEIMGVDALDVGGTAQLEITNHMFKTPIDHKGRPISSADRTRLARHAAKQSAPNAVPSPSPWKNGCGSCMGAQLAADQCCNTCAEVKAAYEKRGWLLVDLKHVPQCVREGITTITAGEYDPERGCNVHGFIEISKVAGRIHVTPGHSFEFHGRTLHDLSALRDHQLDLSHKIRKLSFGDPYPGQTNPLDGAEKHATTEDDKLGQHEYFIRIVPTTYKYLFSSPLRTNQYSQSYFFRRSDPNKGGQLIPGLFLSYDLSPIHVEVAESRKSFFHFVVQLCAIIGGVFTVSSMLSTFMDDVVLRAMRKSQTGKLM</sequence>
<dbReference type="GO" id="GO:0016020">
    <property type="term" value="C:membrane"/>
    <property type="evidence" value="ECO:0007669"/>
    <property type="project" value="UniProtKB-SubCell"/>
</dbReference>
<dbReference type="OrthoDB" id="270930at2759"/>
<name>R7Q3J9_CHOCR</name>
<dbReference type="PANTHER" id="PTHR10984">
    <property type="entry name" value="ENDOPLASMIC RETICULUM-GOLGI INTERMEDIATE COMPARTMENT PROTEIN"/>
    <property type="match status" value="1"/>
</dbReference>
<dbReference type="InterPro" id="IPR012936">
    <property type="entry name" value="Erv_C"/>
</dbReference>
<keyword evidence="10" id="KW-1185">Reference proteome</keyword>
<dbReference type="EMBL" id="HG001634">
    <property type="protein sequence ID" value="CDF33112.1"/>
    <property type="molecule type" value="Genomic_DNA"/>
</dbReference>
<dbReference type="STRING" id="2769.R7Q3J9"/>
<gene>
    <name evidence="9" type="ORF">CHC_T00009294001</name>
</gene>
<evidence type="ECO:0000256" key="3">
    <source>
        <dbReference type="ARBA" id="ARBA00022692"/>
    </source>
</evidence>
<organism evidence="9 10">
    <name type="scientific">Chondrus crispus</name>
    <name type="common">Carrageen Irish moss</name>
    <name type="synonym">Polymorpha crispa</name>
    <dbReference type="NCBI Taxonomy" id="2769"/>
    <lineage>
        <taxon>Eukaryota</taxon>
        <taxon>Rhodophyta</taxon>
        <taxon>Florideophyceae</taxon>
        <taxon>Rhodymeniophycidae</taxon>
        <taxon>Gigartinales</taxon>
        <taxon>Gigartinaceae</taxon>
        <taxon>Chondrus</taxon>
    </lineage>
</organism>
<dbReference type="KEGG" id="ccp:CHC_T00009294001"/>
<dbReference type="InterPro" id="IPR045888">
    <property type="entry name" value="Erv"/>
</dbReference>
<dbReference type="OMA" id="QRHEGCR"/>
<dbReference type="RefSeq" id="XP_005712915.1">
    <property type="nucleotide sequence ID" value="XM_005712858.1"/>
</dbReference>
<dbReference type="Pfam" id="PF13850">
    <property type="entry name" value="ERGIC_N"/>
    <property type="match status" value="1"/>
</dbReference>
<proteinExistence type="inferred from homology"/>
<evidence type="ECO:0000256" key="4">
    <source>
        <dbReference type="ARBA" id="ARBA00022989"/>
    </source>
</evidence>
<dbReference type="InterPro" id="IPR039542">
    <property type="entry name" value="Erv_N"/>
</dbReference>
<evidence type="ECO:0000256" key="2">
    <source>
        <dbReference type="ARBA" id="ARBA00005648"/>
    </source>
</evidence>
<keyword evidence="3 6" id="KW-0812">Transmembrane</keyword>
<evidence type="ECO:0000256" key="6">
    <source>
        <dbReference type="SAM" id="Phobius"/>
    </source>
</evidence>
<evidence type="ECO:0000259" key="7">
    <source>
        <dbReference type="Pfam" id="PF07970"/>
    </source>
</evidence>
<keyword evidence="5 6" id="KW-0472">Membrane</keyword>
<dbReference type="GO" id="GO:0005783">
    <property type="term" value="C:endoplasmic reticulum"/>
    <property type="evidence" value="ECO:0007669"/>
    <property type="project" value="TreeGrafter"/>
</dbReference>